<reference evidence="3 4" key="1">
    <citation type="submission" date="2019-05" db="EMBL/GenBank/DDBJ databases">
        <title>Genome sequencing and assembly of Mycoplasma hyopneumoniae strains UFV01 and UFV02.</title>
        <authorList>
            <person name="De Souza L.F."/>
            <person name="Gonzaga N.F."/>
            <person name="Santos M.R."/>
            <person name="Deeney A.S."/>
            <person name="Vidigal P.M.P."/>
            <person name="Moreira M.A.S."/>
            <person name="Fietto J.R.L."/>
            <person name="Bressan G.C."/>
            <person name="Rycroft A.N."/>
            <person name="Silva Junior A."/>
        </authorList>
    </citation>
    <scope>NUCLEOTIDE SEQUENCE [LARGE SCALE GENOMIC DNA]</scope>
    <source>
        <strain evidence="3 4">UFV01</strain>
    </source>
</reference>
<dbReference type="InterPro" id="IPR003488">
    <property type="entry name" value="DprA"/>
</dbReference>
<evidence type="ECO:0000259" key="2">
    <source>
        <dbReference type="Pfam" id="PF02481"/>
    </source>
</evidence>
<proteinExistence type="inferred from homology"/>
<organism evidence="3 4">
    <name type="scientific">Mesomycoplasma hyopneumoniae</name>
    <name type="common">Mycoplasma hyopneumoniae</name>
    <dbReference type="NCBI Taxonomy" id="2099"/>
    <lineage>
        <taxon>Bacteria</taxon>
        <taxon>Bacillati</taxon>
        <taxon>Mycoplasmatota</taxon>
        <taxon>Mycoplasmoidales</taxon>
        <taxon>Metamycoplasmataceae</taxon>
        <taxon>Mesomycoplasma</taxon>
    </lineage>
</organism>
<evidence type="ECO:0000313" key="4">
    <source>
        <dbReference type="Proteomes" id="UP001203104"/>
    </source>
</evidence>
<dbReference type="Proteomes" id="UP001203104">
    <property type="component" value="Unassembled WGS sequence"/>
</dbReference>
<sequence length="264" mass="30911">MKGREMKSSLIYYAIKYKGDYKLIQKAIQTKEEITKEEFLKLQEKLDSGKIKAITILDENYPDAFQVLKNPPYVLFYQGKIEFLENKNPKSALIGEKYNSKIQEFFNKSLDQIIKRHILVTNGYKGVEQKIMEYYRLYEAPIIAVSANGIKNPWPFENFQDYKNILIISEYPTGCNVNKKRLIERNRLIAALANFLVVYSIRKSGGSQNLVNYFLDFGKEIYCFFDKNDEDQLDYTGCSDLIYQGANWITEIKDVYYESQTRGE</sequence>
<dbReference type="PANTHER" id="PTHR43022:SF1">
    <property type="entry name" value="PROTEIN SMF"/>
    <property type="match status" value="1"/>
</dbReference>
<evidence type="ECO:0000256" key="1">
    <source>
        <dbReference type="ARBA" id="ARBA00006525"/>
    </source>
</evidence>
<comment type="caution">
    <text evidence="3">The sequence shown here is derived from an EMBL/GenBank/DDBJ whole genome shotgun (WGS) entry which is preliminary data.</text>
</comment>
<dbReference type="InterPro" id="IPR057666">
    <property type="entry name" value="DrpA_SLOG"/>
</dbReference>
<dbReference type="Gene3D" id="3.40.50.450">
    <property type="match status" value="1"/>
</dbReference>
<dbReference type="PANTHER" id="PTHR43022">
    <property type="entry name" value="PROTEIN SMF"/>
    <property type="match status" value="1"/>
</dbReference>
<gene>
    <name evidence="3" type="ORF">FEF30_01675</name>
</gene>
<feature type="domain" description="Smf/DprA SLOG" evidence="2">
    <location>
        <begin position="53"/>
        <end position="258"/>
    </location>
</feature>
<dbReference type="AlphaFoldDB" id="A0ABD4SWZ4"/>
<evidence type="ECO:0000313" key="3">
    <source>
        <dbReference type="EMBL" id="MCI8283289.1"/>
    </source>
</evidence>
<name>A0ABD4SWZ4_MESHO</name>
<dbReference type="EMBL" id="VBRW01000003">
    <property type="protein sequence ID" value="MCI8283289.1"/>
    <property type="molecule type" value="Genomic_DNA"/>
</dbReference>
<protein>
    <submittedName>
        <fullName evidence="3">DNA-processing protein DprA</fullName>
    </submittedName>
</protein>
<dbReference type="Pfam" id="PF02481">
    <property type="entry name" value="DNA_processg_A"/>
    <property type="match status" value="1"/>
</dbReference>
<comment type="similarity">
    <text evidence="1">Belongs to the DprA/Smf family.</text>
</comment>
<accession>A0ABD4SWZ4</accession>